<dbReference type="RefSeq" id="WP_219850365.1">
    <property type="nucleotide sequence ID" value="NZ_CP059491.1"/>
</dbReference>
<evidence type="ECO:0000256" key="1">
    <source>
        <dbReference type="SAM" id="MobiDB-lite"/>
    </source>
</evidence>
<evidence type="ECO:0008006" key="4">
    <source>
        <dbReference type="Google" id="ProtNLM"/>
    </source>
</evidence>
<feature type="compositionally biased region" description="Basic and acidic residues" evidence="1">
    <location>
        <begin position="223"/>
        <end position="241"/>
    </location>
</feature>
<dbReference type="Gene3D" id="2.160.10.10">
    <property type="entry name" value="Hexapeptide repeat proteins"/>
    <property type="match status" value="1"/>
</dbReference>
<dbReference type="EMBL" id="CP059491">
    <property type="protein sequence ID" value="QMT01870.1"/>
    <property type="molecule type" value="Genomic_DNA"/>
</dbReference>
<accession>A0A7D7RB75</accession>
<feature type="region of interest" description="Disordered" evidence="1">
    <location>
        <begin position="223"/>
        <end position="252"/>
    </location>
</feature>
<sequence>MNKIEVLVWLLPAGARKNRLLRTFGHEIAPTACIGPVLAMNVGHVVLGDGAQIGPLNLIRSLRRLTMGAGATVGSLNTISCAPEFQELHIDVGALVMGDGAIITSRHYIDCSGIVEMGDMSAIGGQRTTILSHQIDLPINVQSAGLVSLGERSLVLTNCLLLKGAALPRYSLLIAESTLSRSRKLDPPPGIYGGTPAEFIRANTVDDGESWFERVESPTTRLRVDLPRERRKARQQEKPESESALAEQQSPRLLRKLFA</sequence>
<evidence type="ECO:0000313" key="2">
    <source>
        <dbReference type="EMBL" id="QMT01870.1"/>
    </source>
</evidence>
<evidence type="ECO:0000313" key="3">
    <source>
        <dbReference type="Proteomes" id="UP000515663"/>
    </source>
</evidence>
<dbReference type="Proteomes" id="UP000515663">
    <property type="component" value="Chromosome"/>
</dbReference>
<name>A0A7D7RB75_9ACTN</name>
<organism evidence="2 3">
    <name type="scientific">Gordonia jinghuaiqii</name>
    <dbReference type="NCBI Taxonomy" id="2758710"/>
    <lineage>
        <taxon>Bacteria</taxon>
        <taxon>Bacillati</taxon>
        <taxon>Actinomycetota</taxon>
        <taxon>Actinomycetes</taxon>
        <taxon>Mycobacteriales</taxon>
        <taxon>Gordoniaceae</taxon>
        <taxon>Gordonia</taxon>
    </lineage>
</organism>
<dbReference type="SUPFAM" id="SSF51161">
    <property type="entry name" value="Trimeric LpxA-like enzymes"/>
    <property type="match status" value="1"/>
</dbReference>
<reference evidence="3" key="1">
    <citation type="submission" date="2020-07" db="EMBL/GenBank/DDBJ databases">
        <title>novel species isolated from the respiratory tract of Marmot.</title>
        <authorList>
            <person name="Zhang G."/>
        </authorList>
    </citation>
    <scope>NUCLEOTIDE SEQUENCE [LARGE SCALE GENOMIC DNA]</scope>
    <source>
        <strain evidence="3">686</strain>
    </source>
</reference>
<dbReference type="AlphaFoldDB" id="A0A7D7RB75"/>
<dbReference type="KEGG" id="gji:H1R19_01300"/>
<proteinExistence type="predicted"/>
<keyword evidence="3" id="KW-1185">Reference proteome</keyword>
<dbReference type="InterPro" id="IPR011004">
    <property type="entry name" value="Trimer_LpxA-like_sf"/>
</dbReference>
<gene>
    <name evidence="2" type="ORF">H1R19_01300</name>
</gene>
<protein>
    <recommendedName>
        <fullName evidence="4">Acyltransferase</fullName>
    </recommendedName>
</protein>